<proteinExistence type="predicted"/>
<organism evidence="2 3">
    <name type="scientific">Gossypium raimondii</name>
    <name type="common">Peruvian cotton</name>
    <name type="synonym">Gossypium klotzschianum subsp. raimondii</name>
    <dbReference type="NCBI Taxonomy" id="29730"/>
    <lineage>
        <taxon>Eukaryota</taxon>
        <taxon>Viridiplantae</taxon>
        <taxon>Streptophyta</taxon>
        <taxon>Embryophyta</taxon>
        <taxon>Tracheophyta</taxon>
        <taxon>Spermatophyta</taxon>
        <taxon>Magnoliopsida</taxon>
        <taxon>eudicotyledons</taxon>
        <taxon>Gunneridae</taxon>
        <taxon>Pentapetalae</taxon>
        <taxon>rosids</taxon>
        <taxon>malvids</taxon>
        <taxon>Malvales</taxon>
        <taxon>Malvaceae</taxon>
        <taxon>Malvoideae</taxon>
        <taxon>Gossypium</taxon>
    </lineage>
</organism>
<dbReference type="EMBL" id="JABEZZ010000010">
    <property type="protein sequence ID" value="MBA0597609.1"/>
    <property type="molecule type" value="Genomic_DNA"/>
</dbReference>
<dbReference type="PANTHER" id="PTHR47074:SF61">
    <property type="entry name" value="RNASE H TYPE-1 DOMAIN-CONTAINING PROTEIN"/>
    <property type="match status" value="1"/>
</dbReference>
<dbReference type="Proteomes" id="UP000593578">
    <property type="component" value="Unassembled WGS sequence"/>
</dbReference>
<feature type="non-terminal residue" evidence="2">
    <location>
        <position position="1"/>
    </location>
</feature>
<dbReference type="InterPro" id="IPR002156">
    <property type="entry name" value="RNaseH_domain"/>
</dbReference>
<sequence>LLGHFGGWCNLLNSGLTSKLSWGGYNTDATDIDETTQNTILKAIYTKLWNLSIARVHQNVYGVPAFIVAYMQELDNLDMVRLVFQGLNSYTWEPPLGYVMKVNFCATIYQVTKIATTGILVRINEAFVMVACTYPFEHVADSIVAEPRSCLRVLIFMEELGFQEIVVEGDALTIIEKDLVGQQRPKGRLRCPVSVQDIIRRH</sequence>
<dbReference type="Pfam" id="PF13456">
    <property type="entry name" value="RVT_3"/>
    <property type="match status" value="1"/>
</dbReference>
<protein>
    <recommendedName>
        <fullName evidence="1">RNase H type-1 domain-containing protein</fullName>
    </recommendedName>
</protein>
<accession>A0A7J8Q7S4</accession>
<dbReference type="GO" id="GO:0004523">
    <property type="term" value="F:RNA-DNA hybrid ribonuclease activity"/>
    <property type="evidence" value="ECO:0007669"/>
    <property type="project" value="InterPro"/>
</dbReference>
<dbReference type="AlphaFoldDB" id="A0A7J8Q7S4"/>
<evidence type="ECO:0000313" key="3">
    <source>
        <dbReference type="Proteomes" id="UP000593578"/>
    </source>
</evidence>
<feature type="domain" description="RNase H type-1" evidence="1">
    <location>
        <begin position="105"/>
        <end position="176"/>
    </location>
</feature>
<dbReference type="PANTHER" id="PTHR47074">
    <property type="entry name" value="BNAC02G40300D PROTEIN"/>
    <property type="match status" value="1"/>
</dbReference>
<evidence type="ECO:0000313" key="2">
    <source>
        <dbReference type="EMBL" id="MBA0597609.1"/>
    </source>
</evidence>
<reference evidence="2 3" key="1">
    <citation type="journal article" date="2019" name="Genome Biol. Evol.">
        <title>Insights into the evolution of the New World diploid cottons (Gossypium, subgenus Houzingenia) based on genome sequencing.</title>
        <authorList>
            <person name="Grover C.E."/>
            <person name="Arick M.A. 2nd"/>
            <person name="Thrash A."/>
            <person name="Conover J.L."/>
            <person name="Sanders W.S."/>
            <person name="Peterson D.G."/>
            <person name="Frelichowski J.E."/>
            <person name="Scheffler J.A."/>
            <person name="Scheffler B.E."/>
            <person name="Wendel J.F."/>
        </authorList>
    </citation>
    <scope>NUCLEOTIDE SEQUENCE [LARGE SCALE GENOMIC DNA]</scope>
    <source>
        <strain evidence="2">8</strain>
        <tissue evidence="2">Leaf</tissue>
    </source>
</reference>
<feature type="non-terminal residue" evidence="2">
    <location>
        <position position="202"/>
    </location>
</feature>
<comment type="caution">
    <text evidence="2">The sequence shown here is derived from an EMBL/GenBank/DDBJ whole genome shotgun (WGS) entry which is preliminary data.</text>
</comment>
<gene>
    <name evidence="2" type="ORF">Gorai_007411</name>
</gene>
<name>A0A7J8Q7S4_GOSRA</name>
<dbReference type="GO" id="GO:0003676">
    <property type="term" value="F:nucleic acid binding"/>
    <property type="evidence" value="ECO:0007669"/>
    <property type="project" value="InterPro"/>
</dbReference>
<dbReference type="InterPro" id="IPR052929">
    <property type="entry name" value="RNase_H-like_EbsB-rel"/>
</dbReference>
<evidence type="ECO:0000259" key="1">
    <source>
        <dbReference type="Pfam" id="PF13456"/>
    </source>
</evidence>